<dbReference type="EMBL" id="JARKIE010000149">
    <property type="protein sequence ID" value="KAJ7675321.1"/>
    <property type="molecule type" value="Genomic_DNA"/>
</dbReference>
<protein>
    <submittedName>
        <fullName evidence="2">Uncharacterized protein</fullName>
    </submittedName>
</protein>
<keyword evidence="3" id="KW-1185">Reference proteome</keyword>
<proteinExistence type="predicted"/>
<evidence type="ECO:0000313" key="2">
    <source>
        <dbReference type="EMBL" id="KAJ7675321.1"/>
    </source>
</evidence>
<reference evidence="2" key="1">
    <citation type="submission" date="2023-03" db="EMBL/GenBank/DDBJ databases">
        <title>Massive genome expansion in bonnet fungi (Mycena s.s.) driven by repeated elements and novel gene families across ecological guilds.</title>
        <authorList>
            <consortium name="Lawrence Berkeley National Laboratory"/>
            <person name="Harder C.B."/>
            <person name="Miyauchi S."/>
            <person name="Viragh M."/>
            <person name="Kuo A."/>
            <person name="Thoen E."/>
            <person name="Andreopoulos B."/>
            <person name="Lu D."/>
            <person name="Skrede I."/>
            <person name="Drula E."/>
            <person name="Henrissat B."/>
            <person name="Morin E."/>
            <person name="Kohler A."/>
            <person name="Barry K."/>
            <person name="LaButti K."/>
            <person name="Morin E."/>
            <person name="Salamov A."/>
            <person name="Lipzen A."/>
            <person name="Mereny Z."/>
            <person name="Hegedus B."/>
            <person name="Baldrian P."/>
            <person name="Stursova M."/>
            <person name="Weitz H."/>
            <person name="Taylor A."/>
            <person name="Grigoriev I.V."/>
            <person name="Nagy L.G."/>
            <person name="Martin F."/>
            <person name="Kauserud H."/>
        </authorList>
    </citation>
    <scope>NUCLEOTIDE SEQUENCE</scope>
    <source>
        <strain evidence="2">CBHHK067</strain>
    </source>
</reference>
<comment type="caution">
    <text evidence="2">The sequence shown here is derived from an EMBL/GenBank/DDBJ whole genome shotgun (WGS) entry which is preliminary data.</text>
</comment>
<evidence type="ECO:0000256" key="1">
    <source>
        <dbReference type="SAM" id="MobiDB-lite"/>
    </source>
</evidence>
<dbReference type="AlphaFoldDB" id="A0AAD7D267"/>
<sequence length="82" mass="8899">MSVPSAKNNNRKAKGLPETVGKPKALPESVADRTLWQSYLALPASTRLKFSVAMGLFAVTGIAVSNYLEKKIPVQEQPSENK</sequence>
<organism evidence="2 3">
    <name type="scientific">Mycena rosella</name>
    <name type="common">Pink bonnet</name>
    <name type="synonym">Agaricus rosellus</name>
    <dbReference type="NCBI Taxonomy" id="1033263"/>
    <lineage>
        <taxon>Eukaryota</taxon>
        <taxon>Fungi</taxon>
        <taxon>Dikarya</taxon>
        <taxon>Basidiomycota</taxon>
        <taxon>Agaricomycotina</taxon>
        <taxon>Agaricomycetes</taxon>
        <taxon>Agaricomycetidae</taxon>
        <taxon>Agaricales</taxon>
        <taxon>Marasmiineae</taxon>
        <taxon>Mycenaceae</taxon>
        <taxon>Mycena</taxon>
    </lineage>
</organism>
<name>A0AAD7D267_MYCRO</name>
<dbReference type="Proteomes" id="UP001221757">
    <property type="component" value="Unassembled WGS sequence"/>
</dbReference>
<gene>
    <name evidence="2" type="ORF">B0H17DRAFT_1080967</name>
</gene>
<accession>A0AAD7D267</accession>
<evidence type="ECO:0000313" key="3">
    <source>
        <dbReference type="Proteomes" id="UP001221757"/>
    </source>
</evidence>
<feature type="region of interest" description="Disordered" evidence="1">
    <location>
        <begin position="1"/>
        <end position="24"/>
    </location>
</feature>